<feature type="transmembrane region" description="Helical" evidence="1">
    <location>
        <begin position="28"/>
        <end position="49"/>
    </location>
</feature>
<feature type="transmembrane region" description="Helical" evidence="1">
    <location>
        <begin position="228"/>
        <end position="254"/>
    </location>
</feature>
<dbReference type="GeneID" id="19461316"/>
<dbReference type="RefSeq" id="XP_008087665.1">
    <property type="nucleotide sequence ID" value="XM_008089474.1"/>
</dbReference>
<keyword evidence="1" id="KW-0812">Transmembrane</keyword>
<dbReference type="AlphaFoldDB" id="S3D2T3"/>
<reference evidence="2 3" key="1">
    <citation type="journal article" date="2013" name="BMC Genomics">
        <title>Genomics-driven discovery of the pneumocandin biosynthetic gene cluster in the fungus Glarea lozoyensis.</title>
        <authorList>
            <person name="Chen L."/>
            <person name="Yue Q."/>
            <person name="Zhang X."/>
            <person name="Xiang M."/>
            <person name="Wang C."/>
            <person name="Li S."/>
            <person name="Che Y."/>
            <person name="Ortiz-Lopez F.J."/>
            <person name="Bills G.F."/>
            <person name="Liu X."/>
            <person name="An Z."/>
        </authorList>
    </citation>
    <scope>NUCLEOTIDE SEQUENCE [LARGE SCALE GENOMIC DNA]</scope>
    <source>
        <strain evidence="3">ATCC 20868 / MF5171</strain>
    </source>
</reference>
<keyword evidence="3" id="KW-1185">Reference proteome</keyword>
<dbReference type="OrthoDB" id="3556237at2759"/>
<evidence type="ECO:0000256" key="1">
    <source>
        <dbReference type="SAM" id="Phobius"/>
    </source>
</evidence>
<dbReference type="KEGG" id="glz:GLAREA_02258"/>
<gene>
    <name evidence="2" type="ORF">GLAREA_02258</name>
</gene>
<accession>S3D2T3</accession>
<dbReference type="EMBL" id="KE145371">
    <property type="protein sequence ID" value="EPE26346.1"/>
    <property type="molecule type" value="Genomic_DNA"/>
</dbReference>
<sequence length="345" mass="37970">MLPEFRSAGRAAGRMWAGARKDSGFNQFWFLFFATASWALTLVISVGCMSPSTKDFALFSFNPQKLAHQHANTTTGREHLNVTVFPFITQKVTYLYTNATSNTTYSPAFDTAISVLPTVYRIGMSGVCRDYLVEKDYLGTNGYQDGNTRCTRNFPQSLDLAAIIQSDIEASGISDAISDALLIFFTSMRANDHASYIKASAAFTVLSLLLTPFDIAVIALLYNRRRDIYHTVAASIAIFDTVLVVIAATLWIVASFDSTELEFVTSSQSSVDTDLYPMSIGLYIFGAAAFTKLLVLPVVAIVAIIVLFFAVIIAIAVSCMIILCCLKCMEICLRPERRVVIVDLY</sequence>
<name>S3D2T3_GLAL2</name>
<evidence type="ECO:0000313" key="2">
    <source>
        <dbReference type="EMBL" id="EPE26346.1"/>
    </source>
</evidence>
<keyword evidence="1" id="KW-0472">Membrane</keyword>
<feature type="transmembrane region" description="Helical" evidence="1">
    <location>
        <begin position="301"/>
        <end position="326"/>
    </location>
</feature>
<feature type="transmembrane region" description="Helical" evidence="1">
    <location>
        <begin position="196"/>
        <end position="222"/>
    </location>
</feature>
<keyword evidence="1" id="KW-1133">Transmembrane helix</keyword>
<feature type="transmembrane region" description="Helical" evidence="1">
    <location>
        <begin position="275"/>
        <end position="295"/>
    </location>
</feature>
<protein>
    <submittedName>
        <fullName evidence="2">Uncharacterized protein</fullName>
    </submittedName>
</protein>
<organism evidence="2 3">
    <name type="scientific">Glarea lozoyensis (strain ATCC 20868 / MF5171)</name>
    <dbReference type="NCBI Taxonomy" id="1116229"/>
    <lineage>
        <taxon>Eukaryota</taxon>
        <taxon>Fungi</taxon>
        <taxon>Dikarya</taxon>
        <taxon>Ascomycota</taxon>
        <taxon>Pezizomycotina</taxon>
        <taxon>Leotiomycetes</taxon>
        <taxon>Helotiales</taxon>
        <taxon>Helotiaceae</taxon>
        <taxon>Glarea</taxon>
    </lineage>
</organism>
<dbReference type="HOGENOM" id="CLU_804228_0_0_1"/>
<proteinExistence type="predicted"/>
<evidence type="ECO:0000313" key="3">
    <source>
        <dbReference type="Proteomes" id="UP000016922"/>
    </source>
</evidence>
<dbReference type="Proteomes" id="UP000016922">
    <property type="component" value="Unassembled WGS sequence"/>
</dbReference>